<evidence type="ECO:0000313" key="2">
    <source>
        <dbReference type="Proteomes" id="UP000004483"/>
    </source>
</evidence>
<dbReference type="AlphaFoldDB" id="C2ERS3"/>
<dbReference type="HOGENOM" id="CLU_2142751_0_0_9"/>
<dbReference type="Proteomes" id="UP000004483">
    <property type="component" value="Unassembled WGS sequence"/>
</dbReference>
<name>C2ERS3_9LACO</name>
<dbReference type="EMBL" id="ACGV01000011">
    <property type="protein sequence ID" value="EEJ41408.1"/>
    <property type="molecule type" value="Genomic_DNA"/>
</dbReference>
<protein>
    <submittedName>
        <fullName evidence="1">Uncharacterized protein</fullName>
    </submittedName>
</protein>
<accession>C2ERS3</accession>
<organism evidence="1 2">
    <name type="scientific">Limosilactobacillus vaginalis DSM 5837 = ATCC 49540</name>
    <dbReference type="NCBI Taxonomy" id="1423814"/>
    <lineage>
        <taxon>Bacteria</taxon>
        <taxon>Bacillati</taxon>
        <taxon>Bacillota</taxon>
        <taxon>Bacilli</taxon>
        <taxon>Lactobacillales</taxon>
        <taxon>Lactobacillaceae</taxon>
        <taxon>Limosilactobacillus</taxon>
    </lineage>
</organism>
<gene>
    <name evidence="1" type="ORF">HMPREF0549_0159</name>
</gene>
<sequence>MEVMELFKWANPPLEMRFKPFQKLVKQGWKIQLEQIDQIGNGYWWREKITGLPIPSQRINRFGDLPLITWSTYVYPPKSEDWIEELNASFDSPMEAYEWLAPRLEKYVNENT</sequence>
<dbReference type="PATRIC" id="fig|1423814.6.peg.822"/>
<reference evidence="1 2" key="1">
    <citation type="submission" date="2009-01" db="EMBL/GenBank/DDBJ databases">
        <authorList>
            <person name="Qin X."/>
            <person name="Bachman B."/>
            <person name="Battles P."/>
            <person name="Bell A."/>
            <person name="Bess C."/>
            <person name="Bickham C."/>
            <person name="Chaboub L."/>
            <person name="Chen D."/>
            <person name="Coyle M."/>
            <person name="Deiros D.R."/>
            <person name="Dinh H."/>
            <person name="Forbes L."/>
            <person name="Fowler G."/>
            <person name="Francisco L."/>
            <person name="Fu Q."/>
            <person name="Gubbala S."/>
            <person name="Hale W."/>
            <person name="Han Y."/>
            <person name="Hemphill L."/>
            <person name="Highlander S.K."/>
            <person name="Hirani K."/>
            <person name="Hogues M."/>
            <person name="Jackson L."/>
            <person name="Jakkamsetti A."/>
            <person name="Javaid M."/>
            <person name="Jiang H."/>
            <person name="Korchina V."/>
            <person name="Kovar C."/>
            <person name="Lara F."/>
            <person name="Lee S."/>
            <person name="Mata R."/>
            <person name="Mathew T."/>
            <person name="Moen C."/>
            <person name="Morales K."/>
            <person name="Munidasa M."/>
            <person name="Nazareth L."/>
            <person name="Ngo R."/>
            <person name="Nguyen L."/>
            <person name="Okwuonu G."/>
            <person name="Ongeri F."/>
            <person name="Patil S."/>
            <person name="Petrosino J."/>
            <person name="Pham C."/>
            <person name="Pham P."/>
            <person name="Pu L.-L."/>
            <person name="Puazo M."/>
            <person name="Raj R."/>
            <person name="Reid J."/>
            <person name="Rouhana J."/>
            <person name="Saada N."/>
            <person name="Shang Y."/>
            <person name="Simmons D."/>
            <person name="Thornton R."/>
            <person name="Warren J."/>
            <person name="Weissenberger G."/>
            <person name="Zhang J."/>
            <person name="Zhang L."/>
            <person name="Zhou C."/>
            <person name="Zhu D."/>
            <person name="Muzny D."/>
            <person name="Worley K."/>
            <person name="Gibbs R."/>
        </authorList>
    </citation>
    <scope>NUCLEOTIDE SEQUENCE [LARGE SCALE GENOMIC DNA]</scope>
    <source>
        <strain evidence="1 2">ATCC 49540</strain>
    </source>
</reference>
<dbReference type="STRING" id="1423814.HMPREF0549_0159"/>
<evidence type="ECO:0000313" key="1">
    <source>
        <dbReference type="EMBL" id="EEJ41408.1"/>
    </source>
</evidence>
<proteinExistence type="predicted"/>
<comment type="caution">
    <text evidence="1">The sequence shown here is derived from an EMBL/GenBank/DDBJ whole genome shotgun (WGS) entry which is preliminary data.</text>
</comment>